<evidence type="ECO:0000313" key="4">
    <source>
        <dbReference type="EMBL" id="GIM70363.1"/>
    </source>
</evidence>
<dbReference type="InterPro" id="IPR002347">
    <property type="entry name" value="SDR_fam"/>
</dbReference>
<protein>
    <submittedName>
        <fullName evidence="4">Short-chain dehydrogenase</fullName>
    </submittedName>
</protein>
<dbReference type="Pfam" id="PF13561">
    <property type="entry name" value="adh_short_C2"/>
    <property type="match status" value="1"/>
</dbReference>
<sequence>MGVLTGKTALVTGAGRGIGRAIAVRLAADGALVAVHYGSSRAGAEQTVAQIHAAGGSAFPVAARLGEPGDAERLWAGFDRGLAELGAAPGLDILVNNAGIPHSPGLTEITPEQFDEIFAVNVKAPFFLVRAGLDRMRDHGRVVNISSGVTRVASPGIVAYSMTKGALDTFSFTLAQAVGGRGITVNSVSPGIIDTDANAGWLRGDPRARQRAAAYSPMNRIGQPADVADLVAMVVSPDARWLTGQDIDATGGAVLTG</sequence>
<organism evidence="4 5">
    <name type="scientific">Winogradskya consettensis</name>
    <dbReference type="NCBI Taxonomy" id="113560"/>
    <lineage>
        <taxon>Bacteria</taxon>
        <taxon>Bacillati</taxon>
        <taxon>Actinomycetota</taxon>
        <taxon>Actinomycetes</taxon>
        <taxon>Micromonosporales</taxon>
        <taxon>Micromonosporaceae</taxon>
        <taxon>Winogradskya</taxon>
    </lineage>
</organism>
<feature type="domain" description="Ketoreductase" evidence="3">
    <location>
        <begin position="7"/>
        <end position="195"/>
    </location>
</feature>
<comment type="similarity">
    <text evidence="1">Belongs to the short-chain dehydrogenases/reductases (SDR) family.</text>
</comment>
<gene>
    <name evidence="4" type="ORF">Aco04nite_19850</name>
</gene>
<dbReference type="PRINTS" id="PR00081">
    <property type="entry name" value="GDHRDH"/>
</dbReference>
<dbReference type="GO" id="GO:0016491">
    <property type="term" value="F:oxidoreductase activity"/>
    <property type="evidence" value="ECO:0007669"/>
    <property type="project" value="UniProtKB-KW"/>
</dbReference>
<dbReference type="AlphaFoldDB" id="A0A919VUY5"/>
<accession>A0A919VUY5</accession>
<dbReference type="FunFam" id="3.40.50.720:FF:000084">
    <property type="entry name" value="Short-chain dehydrogenase reductase"/>
    <property type="match status" value="1"/>
</dbReference>
<dbReference type="Proteomes" id="UP000680865">
    <property type="component" value="Unassembled WGS sequence"/>
</dbReference>
<evidence type="ECO:0000259" key="3">
    <source>
        <dbReference type="SMART" id="SM00822"/>
    </source>
</evidence>
<reference evidence="4" key="1">
    <citation type="submission" date="2021-03" db="EMBL/GenBank/DDBJ databases">
        <title>Whole genome shotgun sequence of Actinoplanes consettensis NBRC 14913.</title>
        <authorList>
            <person name="Komaki H."/>
            <person name="Tamura T."/>
        </authorList>
    </citation>
    <scope>NUCLEOTIDE SEQUENCE</scope>
    <source>
        <strain evidence="4">NBRC 14913</strain>
    </source>
</reference>
<dbReference type="EMBL" id="BOQP01000008">
    <property type="protein sequence ID" value="GIM70363.1"/>
    <property type="molecule type" value="Genomic_DNA"/>
</dbReference>
<dbReference type="SMART" id="SM00822">
    <property type="entry name" value="PKS_KR"/>
    <property type="match status" value="1"/>
</dbReference>
<dbReference type="PANTHER" id="PTHR43639">
    <property type="entry name" value="OXIDOREDUCTASE, SHORT-CHAIN DEHYDROGENASE/REDUCTASE FAMILY (AFU_ORTHOLOGUE AFUA_5G02870)"/>
    <property type="match status" value="1"/>
</dbReference>
<keyword evidence="5" id="KW-1185">Reference proteome</keyword>
<dbReference type="InterPro" id="IPR036291">
    <property type="entry name" value="NAD(P)-bd_dom_sf"/>
</dbReference>
<evidence type="ECO:0000256" key="2">
    <source>
        <dbReference type="ARBA" id="ARBA00023002"/>
    </source>
</evidence>
<dbReference type="Gene3D" id="3.40.50.720">
    <property type="entry name" value="NAD(P)-binding Rossmann-like Domain"/>
    <property type="match status" value="1"/>
</dbReference>
<dbReference type="PRINTS" id="PR00080">
    <property type="entry name" value="SDRFAMILY"/>
</dbReference>
<dbReference type="InterPro" id="IPR057326">
    <property type="entry name" value="KR_dom"/>
</dbReference>
<comment type="caution">
    <text evidence="4">The sequence shown here is derived from an EMBL/GenBank/DDBJ whole genome shotgun (WGS) entry which is preliminary data.</text>
</comment>
<dbReference type="InterPro" id="IPR020904">
    <property type="entry name" value="Sc_DH/Rdtase_CS"/>
</dbReference>
<evidence type="ECO:0000256" key="1">
    <source>
        <dbReference type="ARBA" id="ARBA00006484"/>
    </source>
</evidence>
<dbReference type="PROSITE" id="PS00061">
    <property type="entry name" value="ADH_SHORT"/>
    <property type="match status" value="1"/>
</dbReference>
<name>A0A919VUY5_9ACTN</name>
<keyword evidence="2" id="KW-0560">Oxidoreductase</keyword>
<dbReference type="RefSeq" id="WP_212996890.1">
    <property type="nucleotide sequence ID" value="NZ_BAAATW010000003.1"/>
</dbReference>
<dbReference type="SUPFAM" id="SSF51735">
    <property type="entry name" value="NAD(P)-binding Rossmann-fold domains"/>
    <property type="match status" value="1"/>
</dbReference>
<evidence type="ECO:0000313" key="5">
    <source>
        <dbReference type="Proteomes" id="UP000680865"/>
    </source>
</evidence>
<proteinExistence type="inferred from homology"/>
<dbReference type="PANTHER" id="PTHR43639:SF1">
    <property type="entry name" value="SHORT-CHAIN DEHYDROGENASE_REDUCTASE FAMILY PROTEIN"/>
    <property type="match status" value="1"/>
</dbReference>